<dbReference type="Proteomes" id="UP000027931">
    <property type="component" value="Unassembled WGS sequence"/>
</dbReference>
<dbReference type="RefSeq" id="WP_038093617.1">
    <property type="nucleotide sequence ID" value="NZ_JMIR01000041.1"/>
</dbReference>
<dbReference type="AlphaFoldDB" id="A0A074M5J3"/>
<dbReference type="OrthoDB" id="9811097at2"/>
<dbReference type="InterPro" id="IPR038109">
    <property type="entry name" value="DNA_bind_recomb_sf"/>
</dbReference>
<dbReference type="eggNOG" id="COG1961">
    <property type="taxonomic scope" value="Bacteria"/>
</dbReference>
<dbReference type="Gene3D" id="3.90.1750.20">
    <property type="entry name" value="Putative Large Serine Recombinase, Chain B, Domain 2"/>
    <property type="match status" value="1"/>
</dbReference>
<feature type="domain" description="Recombinase" evidence="2">
    <location>
        <begin position="204"/>
        <end position="328"/>
    </location>
</feature>
<dbReference type="Pfam" id="PF07508">
    <property type="entry name" value="Recombinase"/>
    <property type="match status" value="1"/>
</dbReference>
<comment type="caution">
    <text evidence="3">The sequence shown here is derived from an EMBL/GenBank/DDBJ whole genome shotgun (WGS) entry which is preliminary data.</text>
</comment>
<dbReference type="PANTHER" id="PTHR30461">
    <property type="entry name" value="DNA-INVERTASE FROM LAMBDOID PROPHAGE"/>
    <property type="match status" value="1"/>
</dbReference>
<dbReference type="Gene3D" id="3.40.50.1390">
    <property type="entry name" value="Resolvase, N-terminal catalytic domain"/>
    <property type="match status" value="1"/>
</dbReference>
<evidence type="ECO:0000313" key="3">
    <source>
        <dbReference type="EMBL" id="KEO81262.1"/>
    </source>
</evidence>
<dbReference type="InterPro" id="IPR050639">
    <property type="entry name" value="SSR_resolvase"/>
</dbReference>
<dbReference type="PROSITE" id="PS51737">
    <property type="entry name" value="RECOMBINASE_DNA_BIND"/>
    <property type="match status" value="1"/>
</dbReference>
<dbReference type="InterPro" id="IPR025827">
    <property type="entry name" value="Zn_ribbon_recom_dom"/>
</dbReference>
<evidence type="ECO:0000313" key="4">
    <source>
        <dbReference type="Proteomes" id="UP000027931"/>
    </source>
</evidence>
<protein>
    <recommendedName>
        <fullName evidence="2">Recombinase domain-containing protein</fullName>
    </recommendedName>
</protein>
<organism evidence="3 4">
    <name type="scientific">Tumebacillus flagellatus</name>
    <dbReference type="NCBI Taxonomy" id="1157490"/>
    <lineage>
        <taxon>Bacteria</taxon>
        <taxon>Bacillati</taxon>
        <taxon>Bacillota</taxon>
        <taxon>Bacilli</taxon>
        <taxon>Bacillales</taxon>
        <taxon>Alicyclobacillaceae</taxon>
        <taxon>Tumebacillus</taxon>
    </lineage>
</organism>
<dbReference type="PANTHER" id="PTHR30461:SF23">
    <property type="entry name" value="DNA RECOMBINASE-RELATED"/>
    <property type="match status" value="1"/>
</dbReference>
<keyword evidence="4" id="KW-1185">Reference proteome</keyword>
<dbReference type="Pfam" id="PF13408">
    <property type="entry name" value="Zn_ribbon_recom"/>
    <property type="match status" value="1"/>
</dbReference>
<dbReference type="InterPro" id="IPR006119">
    <property type="entry name" value="Resolv_N"/>
</dbReference>
<reference evidence="3 4" key="1">
    <citation type="journal article" date="2013" name="Int. J. Syst. Evol. Microbiol.">
        <title>Tumebacillus flagellatus sp. nov., an alpha-amylase/pullulanase-producing bacterium isolated from cassava wastewater.</title>
        <authorList>
            <person name="Wang Q."/>
            <person name="Xie N."/>
            <person name="Qin Y."/>
            <person name="Shen N."/>
            <person name="Zhu J."/>
            <person name="Mi H."/>
            <person name="Huang R."/>
        </authorList>
    </citation>
    <scope>NUCLEOTIDE SEQUENCE [LARGE SCALE GENOMIC DNA]</scope>
    <source>
        <strain evidence="3 4">GST4</strain>
    </source>
</reference>
<dbReference type="CDD" id="cd00338">
    <property type="entry name" value="Ser_Recombinase"/>
    <property type="match status" value="1"/>
</dbReference>
<dbReference type="GO" id="GO:0000150">
    <property type="term" value="F:DNA strand exchange activity"/>
    <property type="evidence" value="ECO:0007669"/>
    <property type="project" value="InterPro"/>
</dbReference>
<dbReference type="GO" id="GO:0003677">
    <property type="term" value="F:DNA binding"/>
    <property type="evidence" value="ECO:0007669"/>
    <property type="project" value="InterPro"/>
</dbReference>
<evidence type="ECO:0000259" key="2">
    <source>
        <dbReference type="PROSITE" id="PS51737"/>
    </source>
</evidence>
<accession>A0A074M5J3</accession>
<dbReference type="Pfam" id="PF00239">
    <property type="entry name" value="Resolvase"/>
    <property type="match status" value="1"/>
</dbReference>
<proteinExistence type="predicted"/>
<feature type="coiled-coil region" evidence="1">
    <location>
        <begin position="489"/>
        <end position="523"/>
    </location>
</feature>
<dbReference type="EMBL" id="JMIR01000041">
    <property type="protein sequence ID" value="KEO81262.1"/>
    <property type="molecule type" value="Genomic_DNA"/>
</dbReference>
<gene>
    <name evidence="3" type="ORF">EL26_21530</name>
</gene>
<dbReference type="SUPFAM" id="SSF53041">
    <property type="entry name" value="Resolvase-like"/>
    <property type="match status" value="1"/>
</dbReference>
<dbReference type="STRING" id="1157490.EL26_21530"/>
<dbReference type="InterPro" id="IPR011109">
    <property type="entry name" value="DNA_bind_recombinase_dom"/>
</dbReference>
<evidence type="ECO:0000256" key="1">
    <source>
        <dbReference type="SAM" id="Coils"/>
    </source>
</evidence>
<dbReference type="InterPro" id="IPR036162">
    <property type="entry name" value="Resolvase-like_N_sf"/>
</dbReference>
<name>A0A074M5J3_9BACL</name>
<sequence>MSSTHAVKFLYQKQISPFFAQELMHKRFIRGLRAVAYGRVSTEKEDQLNALDNQLKGYLELFGATKMQMVKECGLLQKSNKKAVPLIGMYADEGLSGKNLDNRQAFLQMMEDAKAGKFDIVFTKSVSRWGRNVEEVTRTYKDLKEMGVAVYFLEQDACSTNPAHEQTINNAAVQAQEESRSKSFIVSHGNKIAQQAGKWTSTAPFWCKKINGYLHLDEEKIEVVKLMVRLYYYESHGLKKVAKLLREAGHKPPKGDFWLEKTILGVLTNPLTKGLQVQNKTSTYDLNRGMRMPNPPDEWIVTQREEIRIFTDDFWELLQQEIKRRSEEWGEVSYTTQQVIDSDTGEVIEVKKRTLERGSGRHSSEHLLSNLVFCGNCGGSHRRKPKRKWKDNPRKYDWCCRNNDVHGVAYCQHRNAFEESVLIAHVKEEINKYRADNTDLESHLHYYLSTYHSEDNLPEKISLLQAEIEKLQHRIDVNFEKHVDGEIDKEEYERRRDRYNVDLRAKNAELNDLRNIEKKKEATRLRYGSFIKHLQELDVENLTNGDLRKIISSIRIVTFNEEFRDYVPNMKDIIIDWNFIDKPKAVVFDDWARMDFMKFEMEEAAKEGLSLEEYQAKELGVSVEEYREIQAEIEAENGQH</sequence>
<dbReference type="SMART" id="SM00857">
    <property type="entry name" value="Resolvase"/>
    <property type="match status" value="1"/>
</dbReference>
<keyword evidence="1" id="KW-0175">Coiled coil</keyword>